<comment type="caution">
    <text evidence="1">The sequence shown here is derived from an EMBL/GenBank/DDBJ whole genome shotgun (WGS) entry which is preliminary data.</text>
</comment>
<accession>A0A396GLY3</accession>
<evidence type="ECO:0000313" key="1">
    <source>
        <dbReference type="EMBL" id="RHN39675.1"/>
    </source>
</evidence>
<sequence>MFGCMVWFSSGTLRFMFAMKRIRFVRVLAEGEELWLRDSYVFYSI</sequence>
<dbReference type="Gramene" id="rna45721">
    <property type="protein sequence ID" value="RHN39675.1"/>
    <property type="gene ID" value="gene45721"/>
</dbReference>
<organism evidence="1">
    <name type="scientific">Medicago truncatula</name>
    <name type="common">Barrel medic</name>
    <name type="synonym">Medicago tribuloides</name>
    <dbReference type="NCBI Taxonomy" id="3880"/>
    <lineage>
        <taxon>Eukaryota</taxon>
        <taxon>Viridiplantae</taxon>
        <taxon>Streptophyta</taxon>
        <taxon>Embryophyta</taxon>
        <taxon>Tracheophyta</taxon>
        <taxon>Spermatophyta</taxon>
        <taxon>Magnoliopsida</taxon>
        <taxon>eudicotyledons</taxon>
        <taxon>Gunneridae</taxon>
        <taxon>Pentapetalae</taxon>
        <taxon>rosids</taxon>
        <taxon>fabids</taxon>
        <taxon>Fabales</taxon>
        <taxon>Fabaceae</taxon>
        <taxon>Papilionoideae</taxon>
        <taxon>50 kb inversion clade</taxon>
        <taxon>NPAAA clade</taxon>
        <taxon>Hologalegina</taxon>
        <taxon>IRL clade</taxon>
        <taxon>Trifolieae</taxon>
        <taxon>Medicago</taxon>
    </lineage>
</organism>
<proteinExistence type="predicted"/>
<dbReference type="EMBL" id="PSQE01000008">
    <property type="protein sequence ID" value="RHN39675.1"/>
    <property type="molecule type" value="Genomic_DNA"/>
</dbReference>
<dbReference type="AlphaFoldDB" id="A0A396GLY3"/>
<name>A0A396GLY3_MEDTR</name>
<gene>
    <name evidence="1" type="ORF">MtrunA17_Chr8g0346381</name>
</gene>
<dbReference type="Proteomes" id="UP000265566">
    <property type="component" value="Chromosome 8"/>
</dbReference>
<reference evidence="1" key="1">
    <citation type="journal article" date="2018" name="Nat. Plants">
        <title>Whole-genome landscape of Medicago truncatula symbiotic genes.</title>
        <authorList>
            <person name="Pecrix Y."/>
            <person name="Gamas P."/>
            <person name="Carrere S."/>
        </authorList>
    </citation>
    <scope>NUCLEOTIDE SEQUENCE</scope>
    <source>
        <tissue evidence="1">Leaves</tissue>
    </source>
</reference>
<protein>
    <submittedName>
        <fullName evidence="1">Uncharacterized protein</fullName>
    </submittedName>
</protein>